<name>A0A839DU66_9PSEU</name>
<dbReference type="Pfam" id="PF07995">
    <property type="entry name" value="GSDH"/>
    <property type="match status" value="1"/>
</dbReference>
<feature type="domain" description="Glucose/Sorbosone dehydrogenase" evidence="1">
    <location>
        <begin position="47"/>
        <end position="379"/>
    </location>
</feature>
<dbReference type="Proteomes" id="UP000569329">
    <property type="component" value="Unassembled WGS sequence"/>
</dbReference>
<keyword evidence="3" id="KW-1185">Reference proteome</keyword>
<evidence type="ECO:0000259" key="1">
    <source>
        <dbReference type="Pfam" id="PF07995"/>
    </source>
</evidence>
<protein>
    <submittedName>
        <fullName evidence="2">Glucose/arabinose dehydrogenase</fullName>
    </submittedName>
</protein>
<dbReference type="RefSeq" id="WP_182542157.1">
    <property type="nucleotide sequence ID" value="NZ_JACGWZ010000001.1"/>
</dbReference>
<dbReference type="InterPro" id="IPR012938">
    <property type="entry name" value="Glc/Sorbosone_DH"/>
</dbReference>
<proteinExistence type="predicted"/>
<accession>A0A839DU66</accession>
<reference evidence="2 3" key="1">
    <citation type="submission" date="2020-07" db="EMBL/GenBank/DDBJ databases">
        <title>Sequencing the genomes of 1000 actinobacteria strains.</title>
        <authorList>
            <person name="Klenk H.-P."/>
        </authorList>
    </citation>
    <scope>NUCLEOTIDE SEQUENCE [LARGE SCALE GENOMIC DNA]</scope>
    <source>
        <strain evidence="2 3">DSM 45975</strain>
    </source>
</reference>
<dbReference type="Gene3D" id="2.120.10.30">
    <property type="entry name" value="TolB, C-terminal domain"/>
    <property type="match status" value="1"/>
</dbReference>
<dbReference type="InterPro" id="IPR011041">
    <property type="entry name" value="Quinoprot_gluc/sorb_DH_b-prop"/>
</dbReference>
<dbReference type="SUPFAM" id="SSF50952">
    <property type="entry name" value="Soluble quinoprotein glucose dehydrogenase"/>
    <property type="match status" value="1"/>
</dbReference>
<evidence type="ECO:0000313" key="3">
    <source>
        <dbReference type="Proteomes" id="UP000569329"/>
    </source>
</evidence>
<comment type="caution">
    <text evidence="2">The sequence shown here is derived from an EMBL/GenBank/DDBJ whole genome shotgun (WGS) entry which is preliminary data.</text>
</comment>
<dbReference type="PANTHER" id="PTHR19328:SF13">
    <property type="entry name" value="HIPL1 PROTEIN"/>
    <property type="match status" value="1"/>
</dbReference>
<dbReference type="InterPro" id="IPR011042">
    <property type="entry name" value="6-blade_b-propeller_TolB-like"/>
</dbReference>
<dbReference type="PROSITE" id="PS51257">
    <property type="entry name" value="PROKAR_LIPOPROTEIN"/>
    <property type="match status" value="1"/>
</dbReference>
<evidence type="ECO:0000313" key="2">
    <source>
        <dbReference type="EMBL" id="MBA8822815.1"/>
    </source>
</evidence>
<dbReference type="PANTHER" id="PTHR19328">
    <property type="entry name" value="HEDGEHOG-INTERACTING PROTEIN"/>
    <property type="match status" value="1"/>
</dbReference>
<sequence length="388" mass="40635">MITRRGLLAGAGGLLLAGCSGSNGRGAARPRRTTSGGLRVEVVAGGLEHGWDVGFLPDGSTLVTQRPGRLALVSGGRVRPVRANFDDVLAAGEGGLMGLLVHPGFARDRRFVTCQTHQVGGRAVDVRLITWRLSADGGSARRVGPLVTGLPVNPSGRHSGCRPALARDGALLVTTGDTARPEIAQDLSSLGGKVLRLNLDTGRPLPGNPFLDSPDPATRLIHTYGHRNPQGIAVRRDGRVLVAEHGPDVDDELNPLVAGGNYGWDPSSGGRTGFYDESVPMTDLKQFPDAVPALWTSGGETEAVCDATVLTGPRWGPLDGALAVTALKGRKVLLFHLADDASVREVSIPAELDGTHGRLRAAAQGPDGALYITTSNGDDDELLRVTRR</sequence>
<organism evidence="2 3">
    <name type="scientific">Halosaccharopolyspora lacisalsi</name>
    <dbReference type="NCBI Taxonomy" id="1000566"/>
    <lineage>
        <taxon>Bacteria</taxon>
        <taxon>Bacillati</taxon>
        <taxon>Actinomycetota</taxon>
        <taxon>Actinomycetes</taxon>
        <taxon>Pseudonocardiales</taxon>
        <taxon>Pseudonocardiaceae</taxon>
        <taxon>Halosaccharopolyspora</taxon>
    </lineage>
</organism>
<dbReference type="AlphaFoldDB" id="A0A839DU66"/>
<gene>
    <name evidence="2" type="ORF">FHX42_000144</name>
</gene>
<dbReference type="EMBL" id="JACGWZ010000001">
    <property type="protein sequence ID" value="MBA8822815.1"/>
    <property type="molecule type" value="Genomic_DNA"/>
</dbReference>